<organism evidence="2 3">
    <name type="scientific">Pseudocercospora fuligena</name>
    <dbReference type="NCBI Taxonomy" id="685502"/>
    <lineage>
        <taxon>Eukaryota</taxon>
        <taxon>Fungi</taxon>
        <taxon>Dikarya</taxon>
        <taxon>Ascomycota</taxon>
        <taxon>Pezizomycotina</taxon>
        <taxon>Dothideomycetes</taxon>
        <taxon>Dothideomycetidae</taxon>
        <taxon>Mycosphaerellales</taxon>
        <taxon>Mycosphaerellaceae</taxon>
        <taxon>Pseudocercospora</taxon>
    </lineage>
</organism>
<sequence length="456" mass="50964">MATTATITDLALEVGSLRVLSPLEQHEIELGDAIFERKYKDKNESVSVRYGKHKEEEVIIKIFHQKDSSNNSGRCDREVAALKRLTESACEYAPTFIKEFSIAAKNGGADRYVIMSKLPGFDLSKREEWEDSVVMDDLRESFRTAQKAVLNCGVDNGSHMDRNIMFDPVQMKCFTFQSRLILMALTTRYGAERQIPNVVASDCGNYYVELIRPYFVRKVKTNNTVTAVYDGRMNGQDVILKSQSSRIDLPLTGHSGLKDFSLRAQGEVNALTKLDQAGCQHAPKLLGHFRKTFGGIVCGTEIYVVISKVPGFSLDSNTAWRSTYEGYQKVKRAFEIAQKSILACGVDNAGHETGNIMYDPDQDKCYIIDFEYSDFPQRRYMRHLPVNFADWVGPGPARPAPSPAVTPQHSTDNEKIADAFTSSPSTLKADSDEDKKHDVSVESSPDAEKMGFELIG</sequence>
<evidence type="ECO:0008006" key="4">
    <source>
        <dbReference type="Google" id="ProtNLM"/>
    </source>
</evidence>
<evidence type="ECO:0000313" key="3">
    <source>
        <dbReference type="Proteomes" id="UP000660729"/>
    </source>
</evidence>
<dbReference type="OrthoDB" id="3648779at2759"/>
<dbReference type="EMBL" id="JABCIY010000001">
    <property type="protein sequence ID" value="KAF7198543.1"/>
    <property type="molecule type" value="Genomic_DNA"/>
</dbReference>
<feature type="compositionally biased region" description="Basic and acidic residues" evidence="1">
    <location>
        <begin position="429"/>
        <end position="456"/>
    </location>
</feature>
<accession>A0A8H6RW72</accession>
<dbReference type="Proteomes" id="UP000660729">
    <property type="component" value="Unassembled WGS sequence"/>
</dbReference>
<keyword evidence="3" id="KW-1185">Reference proteome</keyword>
<proteinExistence type="predicted"/>
<gene>
    <name evidence="2" type="ORF">HII31_00282</name>
</gene>
<comment type="caution">
    <text evidence="2">The sequence shown here is derived from an EMBL/GenBank/DDBJ whole genome shotgun (WGS) entry which is preliminary data.</text>
</comment>
<dbReference type="InterPro" id="IPR011009">
    <property type="entry name" value="Kinase-like_dom_sf"/>
</dbReference>
<protein>
    <recommendedName>
        <fullName evidence="4">Protein kinase domain-containing protein</fullName>
    </recommendedName>
</protein>
<dbReference type="SUPFAM" id="SSF56112">
    <property type="entry name" value="Protein kinase-like (PK-like)"/>
    <property type="match status" value="1"/>
</dbReference>
<dbReference type="AlphaFoldDB" id="A0A8H6RW72"/>
<evidence type="ECO:0000313" key="2">
    <source>
        <dbReference type="EMBL" id="KAF7198543.1"/>
    </source>
</evidence>
<evidence type="ECO:0000256" key="1">
    <source>
        <dbReference type="SAM" id="MobiDB-lite"/>
    </source>
</evidence>
<feature type="region of interest" description="Disordered" evidence="1">
    <location>
        <begin position="398"/>
        <end position="456"/>
    </location>
</feature>
<reference evidence="2" key="1">
    <citation type="submission" date="2020-04" db="EMBL/GenBank/DDBJ databases">
        <title>Draft genome resource of the tomato pathogen Pseudocercospora fuligena.</title>
        <authorList>
            <person name="Zaccaron A."/>
        </authorList>
    </citation>
    <scope>NUCLEOTIDE SEQUENCE</scope>
    <source>
        <strain evidence="2">PF001</strain>
    </source>
</reference>
<name>A0A8H6RW72_9PEZI</name>